<dbReference type="AlphaFoldDB" id="A0A813WA09"/>
<protein>
    <recommendedName>
        <fullName evidence="7">RING-type domain-containing protein</fullName>
    </recommendedName>
</protein>
<feature type="compositionally biased region" description="Pro residues" evidence="6">
    <location>
        <begin position="75"/>
        <end position="84"/>
    </location>
</feature>
<dbReference type="Pfam" id="PF13445">
    <property type="entry name" value="zf-RING_UBOX"/>
    <property type="match status" value="1"/>
</dbReference>
<dbReference type="InterPro" id="IPR027370">
    <property type="entry name" value="Znf-RING_euk"/>
</dbReference>
<dbReference type="GO" id="GO:0008270">
    <property type="term" value="F:zinc ion binding"/>
    <property type="evidence" value="ECO:0007669"/>
    <property type="project" value="UniProtKB-KW"/>
</dbReference>
<organism evidence="8 9">
    <name type="scientific">Brachionus calyciflorus</name>
    <dbReference type="NCBI Taxonomy" id="104777"/>
    <lineage>
        <taxon>Eukaryota</taxon>
        <taxon>Metazoa</taxon>
        <taxon>Spiralia</taxon>
        <taxon>Gnathifera</taxon>
        <taxon>Rotifera</taxon>
        <taxon>Eurotatoria</taxon>
        <taxon>Monogononta</taxon>
        <taxon>Pseudotrocha</taxon>
        <taxon>Ploima</taxon>
        <taxon>Brachionidae</taxon>
        <taxon>Brachionus</taxon>
    </lineage>
</organism>
<dbReference type="InterPro" id="IPR013083">
    <property type="entry name" value="Znf_RING/FYVE/PHD"/>
</dbReference>
<evidence type="ECO:0000259" key="7">
    <source>
        <dbReference type="PROSITE" id="PS50089"/>
    </source>
</evidence>
<feature type="compositionally biased region" description="Polar residues" evidence="6">
    <location>
        <begin position="1"/>
        <end position="15"/>
    </location>
</feature>
<evidence type="ECO:0000256" key="6">
    <source>
        <dbReference type="SAM" id="MobiDB-lite"/>
    </source>
</evidence>
<feature type="compositionally biased region" description="Low complexity" evidence="6">
    <location>
        <begin position="107"/>
        <end position="135"/>
    </location>
</feature>
<sequence>MSTYSTSYKQTNPKSNYPKAPFTPVNQAQAPNQTQPQTGGYQQQAQNQQQNQAQQPNQRQMYMPQQHVAAVLTHQPPPQPPPSQPQSNQPGQNSVASRGIPPPPQPQQTQNYQSQNSNSQNQSAPQQQQQQQTPNPVYIQQQAFNPELYQNSYQARGIPFPIQGAPQNYMVHLNPLYLNQNHPQAAHFEAPHVQNVPQTHPQPFMAQGAQGIQPQPVIPGHTIPHFTPVNPPIIPAVPVPPQVSYAPYPAYNQLPPQQPQPYQKREKKPLLIVDSNTKQPINKNLAPSTATQPTKIIPVLKTKEATSCLKIEQGAQGMYPAPPFIYQPGQYFHPAQLAQQPAQIHRANISQPTPPSTQTQSAPAAQTPNNQITPNSEPAQQTDILSQPQPVPVPPQVSYAPYPAFNQLPPQRPSTTSADIKAQVLRNIREQQQNKVETDPERSRIEEISLTKPVSKQVTVSVQEKQQEKQVTQPQITQPISYSSVIAKPTPVPSSADKQTIQDMEAKSILKLDKIVQQEFEKVSRYEISLKEKERKFAQEIQCLREELVKRDQRYAMLENQLNETQQLVQELLDRQLSLIQERPNSLRLGFRFNSILMRNHAQVTPQSDHISIRDLLHPPTQRLHNFDRGRCPICLEPFTLVTSIVATQCGHLFCEACMYRAVQSEFKQCPECRAKLGYNYYTRLHSRD</sequence>
<dbReference type="EMBL" id="CAJNOC010001323">
    <property type="protein sequence ID" value="CAF0854885.1"/>
    <property type="molecule type" value="Genomic_DNA"/>
</dbReference>
<dbReference type="Proteomes" id="UP000663879">
    <property type="component" value="Unassembled WGS sequence"/>
</dbReference>
<evidence type="ECO:0000256" key="3">
    <source>
        <dbReference type="ARBA" id="ARBA00022833"/>
    </source>
</evidence>
<name>A0A813WA09_9BILA</name>
<evidence type="ECO:0000313" key="9">
    <source>
        <dbReference type="Proteomes" id="UP000663879"/>
    </source>
</evidence>
<dbReference type="SMART" id="SM00184">
    <property type="entry name" value="RING"/>
    <property type="match status" value="1"/>
</dbReference>
<dbReference type="InterPro" id="IPR017907">
    <property type="entry name" value="Znf_RING_CS"/>
</dbReference>
<dbReference type="PANTHER" id="PTHR23041:SF78">
    <property type="entry name" value="E3 UBIQUITIN-PROTEIN LIGASE RNF4"/>
    <property type="match status" value="1"/>
</dbReference>
<gene>
    <name evidence="8" type="ORF">OXX778_LOCUS9145</name>
</gene>
<keyword evidence="9" id="KW-1185">Reference proteome</keyword>
<dbReference type="PANTHER" id="PTHR23041">
    <property type="entry name" value="RING FINGER DOMAIN-CONTAINING"/>
    <property type="match status" value="1"/>
</dbReference>
<dbReference type="InterPro" id="IPR001841">
    <property type="entry name" value="Znf_RING"/>
</dbReference>
<keyword evidence="5" id="KW-0175">Coiled coil</keyword>
<dbReference type="OrthoDB" id="6105938at2759"/>
<keyword evidence="3" id="KW-0862">Zinc</keyword>
<feature type="region of interest" description="Disordered" evidence="6">
    <location>
        <begin position="348"/>
        <end position="417"/>
    </location>
</feature>
<accession>A0A813WA09</accession>
<dbReference type="Gene3D" id="3.30.40.10">
    <property type="entry name" value="Zinc/RING finger domain, C3HC4 (zinc finger)"/>
    <property type="match status" value="1"/>
</dbReference>
<comment type="caution">
    <text evidence="8">The sequence shown here is derived from an EMBL/GenBank/DDBJ whole genome shotgun (WGS) entry which is preliminary data.</text>
</comment>
<evidence type="ECO:0000256" key="5">
    <source>
        <dbReference type="SAM" id="Coils"/>
    </source>
</evidence>
<dbReference type="SUPFAM" id="SSF57850">
    <property type="entry name" value="RING/U-box"/>
    <property type="match status" value="1"/>
</dbReference>
<evidence type="ECO:0000256" key="1">
    <source>
        <dbReference type="ARBA" id="ARBA00022723"/>
    </source>
</evidence>
<reference evidence="8" key="1">
    <citation type="submission" date="2021-02" db="EMBL/GenBank/DDBJ databases">
        <authorList>
            <person name="Nowell W R."/>
        </authorList>
    </citation>
    <scope>NUCLEOTIDE SEQUENCE</scope>
    <source>
        <strain evidence="8">Ploen Becks lab</strain>
    </source>
</reference>
<keyword evidence="2 4" id="KW-0863">Zinc-finger</keyword>
<feature type="compositionally biased region" description="Polar residues" evidence="6">
    <location>
        <begin position="369"/>
        <end position="385"/>
    </location>
</feature>
<feature type="compositionally biased region" description="Low complexity" evidence="6">
    <location>
        <begin position="356"/>
        <end position="368"/>
    </location>
</feature>
<feature type="region of interest" description="Disordered" evidence="6">
    <location>
        <begin position="1"/>
        <end position="135"/>
    </location>
</feature>
<dbReference type="InterPro" id="IPR047134">
    <property type="entry name" value="RNF4"/>
</dbReference>
<keyword evidence="1" id="KW-0479">Metal-binding</keyword>
<dbReference type="PROSITE" id="PS50089">
    <property type="entry name" value="ZF_RING_2"/>
    <property type="match status" value="1"/>
</dbReference>
<evidence type="ECO:0000256" key="4">
    <source>
        <dbReference type="PROSITE-ProRule" id="PRU00175"/>
    </source>
</evidence>
<feature type="coiled-coil region" evidence="5">
    <location>
        <begin position="516"/>
        <end position="575"/>
    </location>
</feature>
<dbReference type="CDD" id="cd16449">
    <property type="entry name" value="RING-HC"/>
    <property type="match status" value="1"/>
</dbReference>
<feature type="compositionally biased region" description="Low complexity" evidence="6">
    <location>
        <begin position="26"/>
        <end position="63"/>
    </location>
</feature>
<proteinExistence type="predicted"/>
<dbReference type="PROSITE" id="PS00518">
    <property type="entry name" value="ZF_RING_1"/>
    <property type="match status" value="1"/>
</dbReference>
<feature type="compositionally biased region" description="Low complexity" evidence="6">
    <location>
        <begin position="85"/>
        <end position="94"/>
    </location>
</feature>
<feature type="domain" description="RING-type" evidence="7">
    <location>
        <begin position="632"/>
        <end position="674"/>
    </location>
</feature>
<evidence type="ECO:0000256" key="2">
    <source>
        <dbReference type="ARBA" id="ARBA00022771"/>
    </source>
</evidence>
<evidence type="ECO:0000313" key="8">
    <source>
        <dbReference type="EMBL" id="CAF0854885.1"/>
    </source>
</evidence>